<sequence length="108" mass="12795">MTCQVLLTDDAARDLEDLYDYIEFHDALEKADYVLDEIEKAFLSLSENPQRGAYPKELLAIGLREYREIYFKPYRIIYRVIAAEVYVMVIVDGRRDMQALLQRRLLQD</sequence>
<organism evidence="3">
    <name type="scientific">hydrothermal vent metagenome</name>
    <dbReference type="NCBI Taxonomy" id="652676"/>
    <lineage>
        <taxon>unclassified sequences</taxon>
        <taxon>metagenomes</taxon>
        <taxon>ecological metagenomes</taxon>
    </lineage>
</organism>
<dbReference type="AlphaFoldDB" id="A0A3B0WXA3"/>
<reference evidence="3" key="1">
    <citation type="submission" date="2018-06" db="EMBL/GenBank/DDBJ databases">
        <authorList>
            <person name="Zhirakovskaya E."/>
        </authorList>
    </citation>
    <scope>NUCLEOTIDE SEQUENCE</scope>
</reference>
<gene>
    <name evidence="3" type="ORF">MNBD_GAMMA08-2320</name>
</gene>
<evidence type="ECO:0000256" key="2">
    <source>
        <dbReference type="ARBA" id="ARBA00022649"/>
    </source>
</evidence>
<dbReference type="EMBL" id="UOFH01000125">
    <property type="protein sequence ID" value="VAW60151.1"/>
    <property type="molecule type" value="Genomic_DNA"/>
</dbReference>
<dbReference type="InterPro" id="IPR007712">
    <property type="entry name" value="RelE/ParE_toxin"/>
</dbReference>
<keyword evidence="2" id="KW-1277">Toxin-antitoxin system</keyword>
<dbReference type="SUPFAM" id="SSF143011">
    <property type="entry name" value="RelE-like"/>
    <property type="match status" value="1"/>
</dbReference>
<dbReference type="Gene3D" id="3.30.2310.20">
    <property type="entry name" value="RelE-like"/>
    <property type="match status" value="1"/>
</dbReference>
<dbReference type="InterPro" id="IPR051803">
    <property type="entry name" value="TA_system_RelE-like_toxin"/>
</dbReference>
<dbReference type="InterPro" id="IPR035093">
    <property type="entry name" value="RelE/ParE_toxin_dom_sf"/>
</dbReference>
<proteinExistence type="inferred from homology"/>
<protein>
    <submittedName>
        <fullName evidence="3">Death on curing protein, Doc toxin</fullName>
    </submittedName>
</protein>
<comment type="similarity">
    <text evidence="1">Belongs to the RelE toxin family.</text>
</comment>
<dbReference type="PANTHER" id="PTHR33755">
    <property type="entry name" value="TOXIN PARE1-RELATED"/>
    <property type="match status" value="1"/>
</dbReference>
<evidence type="ECO:0000313" key="3">
    <source>
        <dbReference type="EMBL" id="VAW60151.1"/>
    </source>
</evidence>
<name>A0A3B0WXA3_9ZZZZ</name>
<evidence type="ECO:0000256" key="1">
    <source>
        <dbReference type="ARBA" id="ARBA00006226"/>
    </source>
</evidence>
<accession>A0A3B0WXA3</accession>
<dbReference type="Pfam" id="PF05016">
    <property type="entry name" value="ParE_toxin"/>
    <property type="match status" value="1"/>
</dbReference>